<proteinExistence type="predicted"/>
<dbReference type="EMBL" id="UYRT01097687">
    <property type="protein sequence ID" value="VDN41407.1"/>
    <property type="molecule type" value="Genomic_DNA"/>
</dbReference>
<evidence type="ECO:0000256" key="1">
    <source>
        <dbReference type="SAM" id="Coils"/>
    </source>
</evidence>
<dbReference type="Proteomes" id="UP000271098">
    <property type="component" value="Unassembled WGS sequence"/>
</dbReference>
<evidence type="ECO:0000313" key="4">
    <source>
        <dbReference type="WBParaSite" id="GPUH_0002341901-mRNA-1"/>
    </source>
</evidence>
<sequence length="121" mass="14509">MVQYELCKFFMAVDTVEYRRGPQLLRHFMELVRNQNSYYANSLKANDDFRQDMAKLEERMMARNANRCQQRNALWDLRDMAKLEERMMARNANRCQQRNALWDLRGQLETNDDFSSGTVSK</sequence>
<evidence type="ECO:0000313" key="3">
    <source>
        <dbReference type="Proteomes" id="UP000271098"/>
    </source>
</evidence>
<evidence type="ECO:0000313" key="2">
    <source>
        <dbReference type="EMBL" id="VDN41407.1"/>
    </source>
</evidence>
<gene>
    <name evidence="2" type="ORF">GPUH_LOCUS23389</name>
</gene>
<accession>A0A183EQZ8</accession>
<protein>
    <submittedName>
        <fullName evidence="4">USP domain-containing protein</fullName>
    </submittedName>
</protein>
<reference evidence="4" key="1">
    <citation type="submission" date="2016-06" db="UniProtKB">
        <authorList>
            <consortium name="WormBaseParasite"/>
        </authorList>
    </citation>
    <scope>IDENTIFICATION</scope>
</reference>
<dbReference type="AlphaFoldDB" id="A0A183EQZ8"/>
<dbReference type="Gene3D" id="1.20.1270.60">
    <property type="entry name" value="Arfaptin homology (AH) domain/BAR domain"/>
    <property type="match status" value="1"/>
</dbReference>
<keyword evidence="3" id="KW-1185">Reference proteome</keyword>
<reference evidence="2 3" key="2">
    <citation type="submission" date="2018-11" db="EMBL/GenBank/DDBJ databases">
        <authorList>
            <consortium name="Pathogen Informatics"/>
        </authorList>
    </citation>
    <scope>NUCLEOTIDE SEQUENCE [LARGE SCALE GENOMIC DNA]</scope>
</reference>
<dbReference type="WBParaSite" id="GPUH_0002341901-mRNA-1">
    <property type="protein sequence ID" value="GPUH_0002341901-mRNA-1"/>
    <property type="gene ID" value="GPUH_0002341901"/>
</dbReference>
<dbReference type="InterPro" id="IPR027267">
    <property type="entry name" value="AH/BAR_dom_sf"/>
</dbReference>
<feature type="coiled-coil region" evidence="1">
    <location>
        <begin position="39"/>
        <end position="66"/>
    </location>
</feature>
<organism evidence="4">
    <name type="scientific">Gongylonema pulchrum</name>
    <dbReference type="NCBI Taxonomy" id="637853"/>
    <lineage>
        <taxon>Eukaryota</taxon>
        <taxon>Metazoa</taxon>
        <taxon>Ecdysozoa</taxon>
        <taxon>Nematoda</taxon>
        <taxon>Chromadorea</taxon>
        <taxon>Rhabditida</taxon>
        <taxon>Spirurina</taxon>
        <taxon>Spiruromorpha</taxon>
        <taxon>Spiruroidea</taxon>
        <taxon>Gongylonematidae</taxon>
        <taxon>Gongylonema</taxon>
    </lineage>
</organism>
<keyword evidence="1" id="KW-0175">Coiled coil</keyword>
<name>A0A183EQZ8_9BILA</name>